<feature type="compositionally biased region" description="Basic and acidic residues" evidence="1">
    <location>
        <begin position="133"/>
        <end position="145"/>
    </location>
</feature>
<evidence type="ECO:0000256" key="1">
    <source>
        <dbReference type="SAM" id="MobiDB-lite"/>
    </source>
</evidence>
<dbReference type="Proteomes" id="UP000683360">
    <property type="component" value="Unassembled WGS sequence"/>
</dbReference>
<feature type="compositionally biased region" description="Low complexity" evidence="1">
    <location>
        <begin position="122"/>
        <end position="132"/>
    </location>
</feature>
<proteinExistence type="predicted"/>
<name>A0A8S3PWF3_MYTED</name>
<keyword evidence="3" id="KW-1185">Reference proteome</keyword>
<protein>
    <submittedName>
        <fullName evidence="2">Uncharacterized protein</fullName>
    </submittedName>
</protein>
<accession>A0A8S3PWF3</accession>
<feature type="compositionally biased region" description="Polar residues" evidence="1">
    <location>
        <begin position="99"/>
        <end position="114"/>
    </location>
</feature>
<feature type="region of interest" description="Disordered" evidence="1">
    <location>
        <begin position="72"/>
        <end position="174"/>
    </location>
</feature>
<comment type="caution">
    <text evidence="2">The sequence shown here is derived from an EMBL/GenBank/DDBJ whole genome shotgun (WGS) entry which is preliminary data.</text>
</comment>
<evidence type="ECO:0000313" key="2">
    <source>
        <dbReference type="EMBL" id="CAG2187526.1"/>
    </source>
</evidence>
<gene>
    <name evidence="2" type="ORF">MEDL_2994</name>
</gene>
<sequence>MKIEEMLNICIQQKQTQVILNTLNCKNKSVRDNPYVNSTKKLLEDIAMEGENLCAKKTSMISNITEDKTISKEKKVDRKKKIPTINGQRNDQHLALTHPENQQGLRKVATSNAQRPLESEILNNTHLSSSNTSHKERSDDTESSHSSEQSTYDSSDETILKYLPAVDSIELHST</sequence>
<dbReference type="AlphaFoldDB" id="A0A8S3PWF3"/>
<organism evidence="2 3">
    <name type="scientific">Mytilus edulis</name>
    <name type="common">Blue mussel</name>
    <dbReference type="NCBI Taxonomy" id="6550"/>
    <lineage>
        <taxon>Eukaryota</taxon>
        <taxon>Metazoa</taxon>
        <taxon>Spiralia</taxon>
        <taxon>Lophotrochozoa</taxon>
        <taxon>Mollusca</taxon>
        <taxon>Bivalvia</taxon>
        <taxon>Autobranchia</taxon>
        <taxon>Pteriomorphia</taxon>
        <taxon>Mytilida</taxon>
        <taxon>Mytiloidea</taxon>
        <taxon>Mytilidae</taxon>
        <taxon>Mytilinae</taxon>
        <taxon>Mytilus</taxon>
    </lineage>
</organism>
<reference evidence="2" key="1">
    <citation type="submission" date="2021-03" db="EMBL/GenBank/DDBJ databases">
        <authorList>
            <person name="Bekaert M."/>
        </authorList>
    </citation>
    <scope>NUCLEOTIDE SEQUENCE</scope>
</reference>
<evidence type="ECO:0000313" key="3">
    <source>
        <dbReference type="Proteomes" id="UP000683360"/>
    </source>
</evidence>
<dbReference type="EMBL" id="CAJPWZ010000172">
    <property type="protein sequence ID" value="CAG2187526.1"/>
    <property type="molecule type" value="Genomic_DNA"/>
</dbReference>